<name>A0A6J6TKF2_9ZZZZ</name>
<evidence type="ECO:0000313" key="2">
    <source>
        <dbReference type="EMBL" id="CAB4746829.1"/>
    </source>
</evidence>
<proteinExistence type="predicted"/>
<dbReference type="EMBL" id="CAEZYY010000007">
    <property type="protein sequence ID" value="CAB4746829.1"/>
    <property type="molecule type" value="Genomic_DNA"/>
</dbReference>
<evidence type="ECO:0000313" key="1">
    <source>
        <dbReference type="EMBL" id="CAB4701219.1"/>
    </source>
</evidence>
<dbReference type="EMBL" id="CAFBQP010000100">
    <property type="protein sequence ID" value="CAB5067437.1"/>
    <property type="molecule type" value="Genomic_DNA"/>
</dbReference>
<accession>A0A6J6TKF2</accession>
<protein>
    <submittedName>
        <fullName evidence="2">Unannotated protein</fullName>
    </submittedName>
</protein>
<dbReference type="AlphaFoldDB" id="A0A6J6TKF2"/>
<evidence type="ECO:0000313" key="3">
    <source>
        <dbReference type="EMBL" id="CAB5067437.1"/>
    </source>
</evidence>
<sequence>MSSQTTKKIISLVAGAAALAGLAGAGIAGTHTANAEPQQYKAPLFGFGSDTTQDVVNALGGFANGKTYTPLVTSEATGYKQLVNFDATIPGEADATKRECIATKLGSPLILRPNGSGEGQKVLSRQAGGVWYTGLTVTAAITAASCNSSRNIAGLVDFARSSSSVSNAVGTDITALPFGVDALTFAYSKPKTSSDSVCGTGAEACHDAVDTLTKAELTTLYTNGVLVKNNTVIVPCGIQTSSGTYKTWYGKTGNTSSQEGIGTAFCNGIGNGSRLQENHGPELKAKADALLTTTNAICDGVAGDPAVSCKDVQVVVGFAASAWVSKSNGLSSPAPGTGVSLGLAGGKTFVTYTAGNAVGSKWSPNTDGFNDTNWNRNVYNMVLSANLDNSTGDAAIIEMFKGSTSLMCGSAAQAIVNSFGFLSLGNDASTGCGNSTTKGGLVANNG</sequence>
<organism evidence="2">
    <name type="scientific">freshwater metagenome</name>
    <dbReference type="NCBI Taxonomy" id="449393"/>
    <lineage>
        <taxon>unclassified sequences</taxon>
        <taxon>metagenomes</taxon>
        <taxon>ecological metagenomes</taxon>
    </lineage>
</organism>
<reference evidence="2" key="1">
    <citation type="submission" date="2020-05" db="EMBL/GenBank/DDBJ databases">
        <authorList>
            <person name="Chiriac C."/>
            <person name="Salcher M."/>
            <person name="Ghai R."/>
            <person name="Kavagutti S V."/>
        </authorList>
    </citation>
    <scope>NUCLEOTIDE SEQUENCE</scope>
</reference>
<gene>
    <name evidence="1" type="ORF">UFOPK2602_00597</name>
    <name evidence="2" type="ORF">UFOPK2806_00761</name>
    <name evidence="3" type="ORF">UFOPK4306_02073</name>
</gene>
<dbReference type="EMBL" id="CAEZXX010000029">
    <property type="protein sequence ID" value="CAB4701219.1"/>
    <property type="molecule type" value="Genomic_DNA"/>
</dbReference>